<dbReference type="PROSITE" id="PS50109">
    <property type="entry name" value="HIS_KIN"/>
    <property type="match status" value="1"/>
</dbReference>
<gene>
    <name evidence="7" type="ORF">ACFQNJ_03195</name>
</gene>
<sequence length="596" mass="65440">MRQSQGSSFAASWYSGFEGGGIDVSPHRRYVHRSFARMWHAFMMARVLVASVLLALQMFVLLTRSGGPSWLIAINSIHLCLVLVALWWIQPTDRSQLTQGQWLMTIGVDLLMVGLLQHYQEGSLNYEPLLALPVLLAAILGPLLAGLATAAAVTIYLLIESALVPALLAGGPTTGILQAGLSGVGFFMLAVLADHLSRRLAREQELAESSQAAARAQAQVNEVVVEGMSEGVLVTDEHGVVRSANPAAQRMLMGDAYPQGARLLLSGRPGWEALAHLVQQSFAQGQPVQAELDVHVDELTTHRVQARSRLTRARGERGGLCVLFLEDLREIEARVRTEKLASMGRMSAAVAHEIRNPLSAITQANALLDEEVTEAGQKRLTRMIDENAQRLARTVDDILNVARVQPAQEADRIPPLPLDPSLRVITTEWSRQHQAGQILGVHTHADNAHVRFDPEHLRRLMVNLLDNARRHASGQPSSIRVITQPSGADRIRLSVWSDGPPLEAGVMRHLFEPFFSSESRSSGLGLYLCRELCERYGAQIAYQRSSLDLKDGNEFYVLLPTVTALSRQPVQQSLSYPPQESVPPVPRLGRPSQFNA</sequence>
<evidence type="ECO:0000259" key="6">
    <source>
        <dbReference type="PROSITE" id="PS50109"/>
    </source>
</evidence>
<accession>A0ABW2R660</accession>
<protein>
    <recommendedName>
        <fullName evidence="2">histidine kinase</fullName>
        <ecNumber evidence="2">2.7.13.3</ecNumber>
    </recommendedName>
</protein>
<dbReference type="InterPro" id="IPR003661">
    <property type="entry name" value="HisK_dim/P_dom"/>
</dbReference>
<keyword evidence="7" id="KW-0418">Kinase</keyword>
<dbReference type="EMBL" id="JBHTBX010000002">
    <property type="protein sequence ID" value="MFC7433511.1"/>
    <property type="molecule type" value="Genomic_DNA"/>
</dbReference>
<comment type="catalytic activity">
    <reaction evidence="1">
        <text>ATP + protein L-histidine = ADP + protein N-phospho-L-histidine.</text>
        <dbReference type="EC" id="2.7.13.3"/>
    </reaction>
</comment>
<dbReference type="InterPro" id="IPR036097">
    <property type="entry name" value="HisK_dim/P_sf"/>
</dbReference>
<feature type="transmembrane region" description="Helical" evidence="5">
    <location>
        <begin position="68"/>
        <end position="89"/>
    </location>
</feature>
<name>A0ABW2R660_9BURK</name>
<dbReference type="SMART" id="SM00388">
    <property type="entry name" value="HisKA"/>
    <property type="match status" value="1"/>
</dbReference>
<dbReference type="RefSeq" id="WP_382253770.1">
    <property type="nucleotide sequence ID" value="NZ_JBHTBX010000002.1"/>
</dbReference>
<dbReference type="PRINTS" id="PR00344">
    <property type="entry name" value="BCTRLSENSOR"/>
</dbReference>
<reference evidence="8" key="1">
    <citation type="journal article" date="2019" name="Int. J. Syst. Evol. Microbiol.">
        <title>The Global Catalogue of Microorganisms (GCM) 10K type strain sequencing project: providing services to taxonomists for standard genome sequencing and annotation.</title>
        <authorList>
            <consortium name="The Broad Institute Genomics Platform"/>
            <consortium name="The Broad Institute Genome Sequencing Center for Infectious Disease"/>
            <person name="Wu L."/>
            <person name="Ma J."/>
        </authorList>
    </citation>
    <scope>NUCLEOTIDE SEQUENCE [LARGE SCALE GENOMIC DNA]</scope>
    <source>
        <strain evidence="8">CCUG 54518</strain>
    </source>
</reference>
<keyword evidence="5" id="KW-1133">Transmembrane helix</keyword>
<dbReference type="SUPFAM" id="SSF47384">
    <property type="entry name" value="Homodimeric domain of signal transducing histidine kinase"/>
    <property type="match status" value="1"/>
</dbReference>
<dbReference type="CDD" id="cd00082">
    <property type="entry name" value="HisKA"/>
    <property type="match status" value="1"/>
</dbReference>
<keyword evidence="5" id="KW-0812">Transmembrane</keyword>
<dbReference type="SUPFAM" id="SSF55874">
    <property type="entry name" value="ATPase domain of HSP90 chaperone/DNA topoisomerase II/histidine kinase"/>
    <property type="match status" value="1"/>
</dbReference>
<dbReference type="InterPro" id="IPR004358">
    <property type="entry name" value="Sig_transdc_His_kin-like_C"/>
</dbReference>
<keyword evidence="3" id="KW-0597">Phosphoprotein</keyword>
<evidence type="ECO:0000256" key="2">
    <source>
        <dbReference type="ARBA" id="ARBA00012438"/>
    </source>
</evidence>
<feature type="transmembrane region" description="Helical" evidence="5">
    <location>
        <begin position="101"/>
        <end position="119"/>
    </location>
</feature>
<organism evidence="7 8">
    <name type="scientific">Hydrogenophaga bisanensis</name>
    <dbReference type="NCBI Taxonomy" id="439611"/>
    <lineage>
        <taxon>Bacteria</taxon>
        <taxon>Pseudomonadati</taxon>
        <taxon>Pseudomonadota</taxon>
        <taxon>Betaproteobacteria</taxon>
        <taxon>Burkholderiales</taxon>
        <taxon>Comamonadaceae</taxon>
        <taxon>Hydrogenophaga</taxon>
    </lineage>
</organism>
<dbReference type="Proteomes" id="UP001596495">
    <property type="component" value="Unassembled WGS sequence"/>
</dbReference>
<proteinExistence type="predicted"/>
<feature type="domain" description="Histidine kinase" evidence="6">
    <location>
        <begin position="349"/>
        <end position="563"/>
    </location>
</feature>
<evidence type="ECO:0000256" key="3">
    <source>
        <dbReference type="ARBA" id="ARBA00022553"/>
    </source>
</evidence>
<keyword evidence="5" id="KW-0472">Membrane</keyword>
<evidence type="ECO:0000256" key="1">
    <source>
        <dbReference type="ARBA" id="ARBA00000085"/>
    </source>
</evidence>
<dbReference type="Pfam" id="PF25323">
    <property type="entry name" value="6TM_PilS"/>
    <property type="match status" value="1"/>
</dbReference>
<feature type="transmembrane region" description="Helical" evidence="5">
    <location>
        <begin position="166"/>
        <end position="193"/>
    </location>
</feature>
<dbReference type="GO" id="GO:0016301">
    <property type="term" value="F:kinase activity"/>
    <property type="evidence" value="ECO:0007669"/>
    <property type="project" value="UniProtKB-KW"/>
</dbReference>
<dbReference type="Pfam" id="PF00512">
    <property type="entry name" value="HisKA"/>
    <property type="match status" value="1"/>
</dbReference>
<dbReference type="InterPro" id="IPR035965">
    <property type="entry name" value="PAS-like_dom_sf"/>
</dbReference>
<dbReference type="SMART" id="SM00387">
    <property type="entry name" value="HATPase_c"/>
    <property type="match status" value="1"/>
</dbReference>
<dbReference type="EC" id="2.7.13.3" evidence="2"/>
<dbReference type="InterPro" id="IPR036890">
    <property type="entry name" value="HATPase_C_sf"/>
</dbReference>
<evidence type="ECO:0000256" key="5">
    <source>
        <dbReference type="SAM" id="Phobius"/>
    </source>
</evidence>
<evidence type="ECO:0000256" key="4">
    <source>
        <dbReference type="SAM" id="MobiDB-lite"/>
    </source>
</evidence>
<feature type="transmembrane region" description="Helical" evidence="5">
    <location>
        <begin position="38"/>
        <end position="62"/>
    </location>
</feature>
<feature type="transmembrane region" description="Helical" evidence="5">
    <location>
        <begin position="131"/>
        <end position="159"/>
    </location>
</feature>
<dbReference type="SUPFAM" id="SSF55785">
    <property type="entry name" value="PYP-like sensor domain (PAS domain)"/>
    <property type="match status" value="1"/>
</dbReference>
<feature type="region of interest" description="Disordered" evidence="4">
    <location>
        <begin position="569"/>
        <end position="596"/>
    </location>
</feature>
<feature type="compositionally biased region" description="Polar residues" evidence="4">
    <location>
        <begin position="569"/>
        <end position="578"/>
    </location>
</feature>
<evidence type="ECO:0000313" key="7">
    <source>
        <dbReference type="EMBL" id="MFC7433511.1"/>
    </source>
</evidence>
<keyword evidence="7" id="KW-0808">Transferase</keyword>
<keyword evidence="8" id="KW-1185">Reference proteome</keyword>
<dbReference type="InterPro" id="IPR003594">
    <property type="entry name" value="HATPase_dom"/>
</dbReference>
<dbReference type="InterPro" id="IPR005467">
    <property type="entry name" value="His_kinase_dom"/>
</dbReference>
<evidence type="ECO:0000313" key="8">
    <source>
        <dbReference type="Proteomes" id="UP001596495"/>
    </source>
</evidence>
<comment type="caution">
    <text evidence="7">The sequence shown here is derived from an EMBL/GenBank/DDBJ whole genome shotgun (WGS) entry which is preliminary data.</text>
</comment>
<dbReference type="Gene3D" id="3.30.450.20">
    <property type="entry name" value="PAS domain"/>
    <property type="match status" value="1"/>
</dbReference>
<dbReference type="Gene3D" id="3.30.565.10">
    <property type="entry name" value="Histidine kinase-like ATPase, C-terminal domain"/>
    <property type="match status" value="1"/>
</dbReference>
<dbReference type="Gene3D" id="1.10.287.130">
    <property type="match status" value="1"/>
</dbReference>
<dbReference type="PANTHER" id="PTHR43065">
    <property type="entry name" value="SENSOR HISTIDINE KINASE"/>
    <property type="match status" value="1"/>
</dbReference>
<dbReference type="Pfam" id="PF02518">
    <property type="entry name" value="HATPase_c"/>
    <property type="match status" value="1"/>
</dbReference>
<dbReference type="PANTHER" id="PTHR43065:SF52">
    <property type="entry name" value="SENSOR PROTEIN KINASE PILS"/>
    <property type="match status" value="1"/>
</dbReference>